<keyword evidence="4" id="KW-1185">Reference proteome</keyword>
<proteinExistence type="predicted"/>
<reference evidence="1 4" key="1">
    <citation type="submission" date="2017-11" db="EMBL/GenBank/DDBJ databases">
        <title>Draft genome sequence of Rhizobiales bacterium SY3-13.</title>
        <authorList>
            <person name="Sun C."/>
        </authorList>
    </citation>
    <scope>NUCLEOTIDE SEQUENCE [LARGE SCALE GENOMIC DNA]</scope>
    <source>
        <strain evidence="1 4">SY3-13</strain>
    </source>
</reference>
<sequence>MARRRDGQTLDLFEWEPPKLVARYDEQRVRAADLRIRIARAISETLNDCEFDRSEVAKAMSEWLGEAVSKSTLDAYASPAKEEHTISFLRLMALVHVTGDRRLLQIAAEPLGWSVIEDRWLPWVEVGQLADAKEDLDRHYDMARRLARKGIR</sequence>
<evidence type="ECO:0000313" key="3">
    <source>
        <dbReference type="EMBL" id="PJK30734.1"/>
    </source>
</evidence>
<dbReference type="OrthoDB" id="8450901at2"/>
<accession>A0A2M9G0S2</accession>
<dbReference type="EMBL" id="PHIG01000033">
    <property type="protein sequence ID" value="PJK29305.1"/>
    <property type="molecule type" value="Genomic_DNA"/>
</dbReference>
<dbReference type="Proteomes" id="UP000229498">
    <property type="component" value="Unassembled WGS sequence"/>
</dbReference>
<dbReference type="EMBL" id="PHIG01000025">
    <property type="protein sequence ID" value="PJK30511.1"/>
    <property type="molecule type" value="Genomic_DNA"/>
</dbReference>
<evidence type="ECO:0000313" key="4">
    <source>
        <dbReference type="Proteomes" id="UP000229498"/>
    </source>
</evidence>
<protein>
    <submittedName>
        <fullName evidence="1">DNA transposition protein</fullName>
    </submittedName>
</protein>
<dbReference type="RefSeq" id="WP_109792153.1">
    <property type="nucleotide sequence ID" value="NZ_PHIG01000018.1"/>
</dbReference>
<evidence type="ECO:0000313" key="1">
    <source>
        <dbReference type="EMBL" id="PJK29305.1"/>
    </source>
</evidence>
<name>A0A2M9G0S2_9PROT</name>
<evidence type="ECO:0000313" key="2">
    <source>
        <dbReference type="EMBL" id="PJK30511.1"/>
    </source>
</evidence>
<dbReference type="AlphaFoldDB" id="A0A2M9G0S2"/>
<dbReference type="EMBL" id="PHIG01000018">
    <property type="protein sequence ID" value="PJK30734.1"/>
    <property type="molecule type" value="Genomic_DNA"/>
</dbReference>
<gene>
    <name evidence="3" type="ORF">CVT23_05025</name>
    <name evidence="2" type="ORF">CVT23_06075</name>
    <name evidence="1" type="ORF">CVT23_11925</name>
</gene>
<organism evidence="1 4">
    <name type="scientific">Minwuia thermotolerans</name>
    <dbReference type="NCBI Taxonomy" id="2056226"/>
    <lineage>
        <taxon>Bacteria</taxon>
        <taxon>Pseudomonadati</taxon>
        <taxon>Pseudomonadota</taxon>
        <taxon>Alphaproteobacteria</taxon>
        <taxon>Minwuiales</taxon>
        <taxon>Minwuiaceae</taxon>
        <taxon>Minwuia</taxon>
    </lineage>
</organism>
<comment type="caution">
    <text evidence="1">The sequence shown here is derived from an EMBL/GenBank/DDBJ whole genome shotgun (WGS) entry which is preliminary data.</text>
</comment>